<feature type="compositionally biased region" description="Basic and acidic residues" evidence="1">
    <location>
        <begin position="68"/>
        <end position="83"/>
    </location>
</feature>
<name>A0AAD2FTA5_9STRA</name>
<evidence type="ECO:0000256" key="1">
    <source>
        <dbReference type="SAM" id="MobiDB-lite"/>
    </source>
</evidence>
<evidence type="ECO:0000313" key="4">
    <source>
        <dbReference type="Proteomes" id="UP001295423"/>
    </source>
</evidence>
<dbReference type="Proteomes" id="UP001295423">
    <property type="component" value="Unassembled WGS sequence"/>
</dbReference>
<evidence type="ECO:0000313" key="3">
    <source>
        <dbReference type="EMBL" id="CAJ1951182.1"/>
    </source>
</evidence>
<comment type="caution">
    <text evidence="3">The sequence shown here is derived from an EMBL/GenBank/DDBJ whole genome shotgun (WGS) entry which is preliminary data.</text>
</comment>
<protein>
    <submittedName>
        <fullName evidence="3">Uncharacterized protein</fullName>
    </submittedName>
</protein>
<evidence type="ECO:0000256" key="2">
    <source>
        <dbReference type="SAM" id="Phobius"/>
    </source>
</evidence>
<organism evidence="3 4">
    <name type="scientific">Cylindrotheca closterium</name>
    <dbReference type="NCBI Taxonomy" id="2856"/>
    <lineage>
        <taxon>Eukaryota</taxon>
        <taxon>Sar</taxon>
        <taxon>Stramenopiles</taxon>
        <taxon>Ochrophyta</taxon>
        <taxon>Bacillariophyta</taxon>
        <taxon>Bacillariophyceae</taxon>
        <taxon>Bacillariophycidae</taxon>
        <taxon>Bacillariales</taxon>
        <taxon>Bacillariaceae</taxon>
        <taxon>Cylindrotheca</taxon>
    </lineage>
</organism>
<gene>
    <name evidence="3" type="ORF">CYCCA115_LOCUS12946</name>
</gene>
<feature type="region of interest" description="Disordered" evidence="1">
    <location>
        <begin position="63"/>
        <end position="87"/>
    </location>
</feature>
<feature type="transmembrane region" description="Helical" evidence="2">
    <location>
        <begin position="234"/>
        <end position="253"/>
    </location>
</feature>
<keyword evidence="2" id="KW-1133">Transmembrane helix</keyword>
<proteinExistence type="predicted"/>
<accession>A0AAD2FTA5</accession>
<sequence length="323" mass="35962">MKGIVIFNMMLLKPSLSFHHGINDIFYRRYDGLRHDVNRRKDFLMETSHLSLALSSHKTQSLGISVRGGDDGNHNKDSSTRKDDDDEECLDNFELEKQDHTDRLQPDFGGTVAGLFGNLRIPASLIAGASLGSAFGLPLMEGEGLVLGMVKRVYTVIMLGSLCSMLLTVLVSTLCMNDIALSPPKASNSAKDFMDRYYPLEWMLARTNFLWGGVIFVIGSMLRGWVFLTCPTVGRGLLGMMGSFTLIATSIVMQFSKQQTGRTPLQSIRRSFQLIQNKMKKSYVFAAGTFLCVFTVFYFLVTIPHIAKYLIASDCTSTGSWWG</sequence>
<feature type="transmembrane region" description="Helical" evidence="2">
    <location>
        <begin position="209"/>
        <end position="228"/>
    </location>
</feature>
<dbReference type="AlphaFoldDB" id="A0AAD2FTA5"/>
<feature type="transmembrane region" description="Helical" evidence="2">
    <location>
        <begin position="152"/>
        <end position="175"/>
    </location>
</feature>
<keyword evidence="4" id="KW-1185">Reference proteome</keyword>
<keyword evidence="2" id="KW-0812">Transmembrane</keyword>
<feature type="transmembrane region" description="Helical" evidence="2">
    <location>
        <begin position="283"/>
        <end position="301"/>
    </location>
</feature>
<keyword evidence="2" id="KW-0472">Membrane</keyword>
<reference evidence="3" key="1">
    <citation type="submission" date="2023-08" db="EMBL/GenBank/DDBJ databases">
        <authorList>
            <person name="Audoor S."/>
            <person name="Bilcke G."/>
        </authorList>
    </citation>
    <scope>NUCLEOTIDE SEQUENCE</scope>
</reference>
<dbReference type="EMBL" id="CAKOGP040001781">
    <property type="protein sequence ID" value="CAJ1951182.1"/>
    <property type="molecule type" value="Genomic_DNA"/>
</dbReference>